<dbReference type="EMBL" id="KZ857397">
    <property type="protein sequence ID" value="RDX50800.1"/>
    <property type="molecule type" value="Genomic_DNA"/>
</dbReference>
<reference evidence="2 3" key="1">
    <citation type="journal article" date="2018" name="Biotechnol. Biofuels">
        <title>Integrative visual omics of the white-rot fungus Polyporus brumalis exposes the biotechnological potential of its oxidative enzymes for delignifying raw plant biomass.</title>
        <authorList>
            <person name="Miyauchi S."/>
            <person name="Rancon A."/>
            <person name="Drula E."/>
            <person name="Hage H."/>
            <person name="Chaduli D."/>
            <person name="Favel A."/>
            <person name="Grisel S."/>
            <person name="Henrissat B."/>
            <person name="Herpoel-Gimbert I."/>
            <person name="Ruiz-Duenas F.J."/>
            <person name="Chevret D."/>
            <person name="Hainaut M."/>
            <person name="Lin J."/>
            <person name="Wang M."/>
            <person name="Pangilinan J."/>
            <person name="Lipzen A."/>
            <person name="Lesage-Meessen L."/>
            <person name="Navarro D."/>
            <person name="Riley R."/>
            <person name="Grigoriev I.V."/>
            <person name="Zhou S."/>
            <person name="Raouche S."/>
            <person name="Rosso M.N."/>
        </authorList>
    </citation>
    <scope>NUCLEOTIDE SEQUENCE [LARGE SCALE GENOMIC DNA]</scope>
    <source>
        <strain evidence="2 3">BRFM 1820</strain>
    </source>
</reference>
<gene>
    <name evidence="2" type="ORF">OH76DRAFT_1508184</name>
</gene>
<keyword evidence="3" id="KW-1185">Reference proteome</keyword>
<name>A0A371DE60_9APHY</name>
<feature type="compositionally biased region" description="Polar residues" evidence="1">
    <location>
        <begin position="70"/>
        <end position="81"/>
    </location>
</feature>
<accession>A0A371DE60</accession>
<organism evidence="2 3">
    <name type="scientific">Lentinus brumalis</name>
    <dbReference type="NCBI Taxonomy" id="2498619"/>
    <lineage>
        <taxon>Eukaryota</taxon>
        <taxon>Fungi</taxon>
        <taxon>Dikarya</taxon>
        <taxon>Basidiomycota</taxon>
        <taxon>Agaricomycotina</taxon>
        <taxon>Agaricomycetes</taxon>
        <taxon>Polyporales</taxon>
        <taxon>Polyporaceae</taxon>
        <taxon>Lentinus</taxon>
    </lineage>
</organism>
<proteinExistence type="predicted"/>
<evidence type="ECO:0000313" key="3">
    <source>
        <dbReference type="Proteomes" id="UP000256964"/>
    </source>
</evidence>
<feature type="compositionally biased region" description="Polar residues" evidence="1">
    <location>
        <begin position="208"/>
        <end position="224"/>
    </location>
</feature>
<protein>
    <submittedName>
        <fullName evidence="2">Uncharacterized protein</fullName>
    </submittedName>
</protein>
<dbReference type="AlphaFoldDB" id="A0A371DE60"/>
<feature type="region of interest" description="Disordered" evidence="1">
    <location>
        <begin position="185"/>
        <end position="229"/>
    </location>
</feature>
<evidence type="ECO:0000313" key="2">
    <source>
        <dbReference type="EMBL" id="RDX50800.1"/>
    </source>
</evidence>
<feature type="non-terminal residue" evidence="2">
    <location>
        <position position="1"/>
    </location>
</feature>
<feature type="region of interest" description="Disordered" evidence="1">
    <location>
        <begin position="26"/>
        <end position="87"/>
    </location>
</feature>
<sequence>GAEGQTWTSLFPFPLHPLVSTQLVRLTQRTQHSASTMTRSSNKGYGHGTPPHKQTSSTTAAHVAKGKNKAPTQQSKGPTQRTKGHRNRVPGLLKHVPIERFLQWGKSGIAGHCDPPVLSAQLRESPAVPPPVPQELPAASPASPVISVGQLPAESPREELYALTGLAPNHHHVPALNDQCQSTYIQPSKYPAPPLNSHYASPSPSPSAEYSFNDGQCTRPSTESPGMYSDAPLTPTDEVTWMPRLCTFTPYGLLPVPMSNLVSGTSQQLQDTDPIVHPEVHATVPTGHRNSMAEIPLGRPPLFPECVPLSFPHHYTPEPFVPDHDDAGIFGQSRTGLHNHVASNTLGLDYWHDDVAGTSQPLAMVQGDVGSPVATGNVFYTYGGDLRHRHEASSVGSSPSWGMCPSLGLRDAPPVPTHEPLYLAGGIAQTSPVSSTQPITHPNEFVAGLHDMGGDVGFAQSARMTAYSGQGSMQGTPGPEGVVYNSGGIYSGSADTHIVVPPCPSYEPGLPLETQMGLQTEPDADDYHRLAAWLQYVREGSPDTDPSNLVYAADGYPTPPGWGPFRVLSRF</sequence>
<feature type="compositionally biased region" description="Polar residues" evidence="1">
    <location>
        <begin position="26"/>
        <end position="43"/>
    </location>
</feature>
<dbReference type="Proteomes" id="UP000256964">
    <property type="component" value="Unassembled WGS sequence"/>
</dbReference>
<evidence type="ECO:0000256" key="1">
    <source>
        <dbReference type="SAM" id="MobiDB-lite"/>
    </source>
</evidence>